<dbReference type="Pfam" id="PF01814">
    <property type="entry name" value="Hemerythrin"/>
    <property type="match status" value="1"/>
</dbReference>
<protein>
    <recommendedName>
        <fullName evidence="2">Hemerythrin-like domain-containing protein</fullName>
    </recommendedName>
</protein>
<feature type="region of interest" description="Disordered" evidence="1">
    <location>
        <begin position="1"/>
        <end position="24"/>
    </location>
</feature>
<reference evidence="3" key="1">
    <citation type="journal article" date="2021" name="Nat. Commun.">
        <title>Genetic determinants of endophytism in the Arabidopsis root mycobiome.</title>
        <authorList>
            <person name="Mesny F."/>
            <person name="Miyauchi S."/>
            <person name="Thiergart T."/>
            <person name="Pickel B."/>
            <person name="Atanasova L."/>
            <person name="Karlsson M."/>
            <person name="Huettel B."/>
            <person name="Barry K.W."/>
            <person name="Haridas S."/>
            <person name="Chen C."/>
            <person name="Bauer D."/>
            <person name="Andreopoulos W."/>
            <person name="Pangilinan J."/>
            <person name="LaButti K."/>
            <person name="Riley R."/>
            <person name="Lipzen A."/>
            <person name="Clum A."/>
            <person name="Drula E."/>
            <person name="Henrissat B."/>
            <person name="Kohler A."/>
            <person name="Grigoriev I.V."/>
            <person name="Martin F.M."/>
            <person name="Hacquard S."/>
        </authorList>
    </citation>
    <scope>NUCLEOTIDE SEQUENCE</scope>
    <source>
        <strain evidence="3">MPI-CAGE-AT-0147</strain>
    </source>
</reference>
<dbReference type="EMBL" id="JAGMUV010000044">
    <property type="protein sequence ID" value="KAH7110677.1"/>
    <property type="molecule type" value="Genomic_DNA"/>
</dbReference>
<proteinExistence type="predicted"/>
<dbReference type="Proteomes" id="UP000738349">
    <property type="component" value="Unassembled WGS sequence"/>
</dbReference>
<organism evidence="3 4">
    <name type="scientific">Dactylonectria macrodidyma</name>
    <dbReference type="NCBI Taxonomy" id="307937"/>
    <lineage>
        <taxon>Eukaryota</taxon>
        <taxon>Fungi</taxon>
        <taxon>Dikarya</taxon>
        <taxon>Ascomycota</taxon>
        <taxon>Pezizomycotina</taxon>
        <taxon>Sordariomycetes</taxon>
        <taxon>Hypocreomycetidae</taxon>
        <taxon>Hypocreales</taxon>
        <taxon>Nectriaceae</taxon>
        <taxon>Dactylonectria</taxon>
    </lineage>
</organism>
<dbReference type="Gene3D" id="1.20.120.520">
    <property type="entry name" value="nmb1532 protein domain like"/>
    <property type="match status" value="1"/>
</dbReference>
<feature type="domain" description="Hemerythrin-like" evidence="2">
    <location>
        <begin position="60"/>
        <end position="187"/>
    </location>
</feature>
<accession>A0A9P9D1B5</accession>
<dbReference type="PANTHER" id="PTHR38048">
    <property type="entry name" value="EXPRESSED PROTEIN"/>
    <property type="match status" value="1"/>
</dbReference>
<dbReference type="InterPro" id="IPR012312">
    <property type="entry name" value="Hemerythrin-like"/>
</dbReference>
<dbReference type="PANTHER" id="PTHR38048:SF1">
    <property type="entry name" value="HEMERYTHRIN-LIKE DOMAIN-CONTAINING PROTEIN"/>
    <property type="match status" value="1"/>
</dbReference>
<dbReference type="InterPro" id="IPR053206">
    <property type="entry name" value="Dimeric_xanthone_biosynth"/>
</dbReference>
<name>A0A9P9D1B5_9HYPO</name>
<dbReference type="CDD" id="cd12108">
    <property type="entry name" value="Hr-like"/>
    <property type="match status" value="1"/>
</dbReference>
<comment type="caution">
    <text evidence="3">The sequence shown here is derived from an EMBL/GenBank/DDBJ whole genome shotgun (WGS) entry which is preliminary data.</text>
</comment>
<dbReference type="OrthoDB" id="10044044at2759"/>
<evidence type="ECO:0000259" key="2">
    <source>
        <dbReference type="Pfam" id="PF01814"/>
    </source>
</evidence>
<evidence type="ECO:0000313" key="3">
    <source>
        <dbReference type="EMBL" id="KAH7110677.1"/>
    </source>
</evidence>
<gene>
    <name evidence="3" type="ORF">EDB81DRAFT_873799</name>
</gene>
<dbReference type="AlphaFoldDB" id="A0A9P9D1B5"/>
<evidence type="ECO:0000256" key="1">
    <source>
        <dbReference type="SAM" id="MobiDB-lite"/>
    </source>
</evidence>
<evidence type="ECO:0000313" key="4">
    <source>
        <dbReference type="Proteomes" id="UP000738349"/>
    </source>
</evidence>
<sequence length="206" mass="23879">MSLLGPDRGPVRPAPLTKTARDSDTFSQAALSSLSPCEPRRSYSGNATGEDASFNRLANRMNAFHEAFRRSWSTMYTVCSSGVRPAGMSIRRFISMGLEFCEHLENHHNIEENWFFPLLAEKMPQFRRERELVAQHREIHAGLEALQQYLRRCLAGEVDFSLVKVKEILDSFSEVLWQHLDEEVQDLKAENMRKYWTREEIDKIPM</sequence>
<keyword evidence="4" id="KW-1185">Reference proteome</keyword>